<name>A0A5N5CZJ6_9PEZI</name>
<accession>A0A5N5CZJ6</accession>
<proteinExistence type="predicted"/>
<evidence type="ECO:0000313" key="3">
    <source>
        <dbReference type="Proteomes" id="UP000325902"/>
    </source>
</evidence>
<sequence length="138" mass="15147">MPSPEAGEGNDAEGFKVVSSNEFDDAIFDLDFTFAAEMARKFSQDTSPSTHSQQHPQRPVSGEVHESSRIMTVPLKSDDAPSAIIKRPRSSGEPPSQGFKFVKATGRQLDMTRKRSSKTQASEIPEPRTTKKQGHTAK</sequence>
<evidence type="ECO:0000256" key="1">
    <source>
        <dbReference type="SAM" id="MobiDB-lite"/>
    </source>
</evidence>
<evidence type="ECO:0000313" key="2">
    <source>
        <dbReference type="EMBL" id="KAB2570810.1"/>
    </source>
</evidence>
<dbReference type="Proteomes" id="UP000325902">
    <property type="component" value="Unassembled WGS sequence"/>
</dbReference>
<keyword evidence="3" id="KW-1185">Reference proteome</keyword>
<dbReference type="OrthoDB" id="3942494at2759"/>
<feature type="region of interest" description="Disordered" evidence="1">
    <location>
        <begin position="42"/>
        <end position="138"/>
    </location>
</feature>
<reference evidence="2 3" key="1">
    <citation type="journal article" date="2019" name="Sci. Rep.">
        <title>A multi-omics analysis of the grapevine pathogen Lasiodiplodia theobromae reveals that temperature affects the expression of virulence- and pathogenicity-related genes.</title>
        <authorList>
            <person name="Felix C."/>
            <person name="Meneses R."/>
            <person name="Goncalves M.F.M."/>
            <person name="Tilleman L."/>
            <person name="Duarte A.S."/>
            <person name="Jorrin-Novo J.V."/>
            <person name="Van de Peer Y."/>
            <person name="Deforce D."/>
            <person name="Van Nieuwerburgh F."/>
            <person name="Esteves A.C."/>
            <person name="Alves A."/>
        </authorList>
    </citation>
    <scope>NUCLEOTIDE SEQUENCE [LARGE SCALE GENOMIC DNA]</scope>
    <source>
        <strain evidence="2 3">LA-SOL3</strain>
    </source>
</reference>
<gene>
    <name evidence="2" type="ORF">DBV05_g10527</name>
</gene>
<feature type="compositionally biased region" description="Polar residues" evidence="1">
    <location>
        <begin position="44"/>
        <end position="56"/>
    </location>
</feature>
<organism evidence="2 3">
    <name type="scientific">Lasiodiplodia theobromae</name>
    <dbReference type="NCBI Taxonomy" id="45133"/>
    <lineage>
        <taxon>Eukaryota</taxon>
        <taxon>Fungi</taxon>
        <taxon>Dikarya</taxon>
        <taxon>Ascomycota</taxon>
        <taxon>Pezizomycotina</taxon>
        <taxon>Dothideomycetes</taxon>
        <taxon>Dothideomycetes incertae sedis</taxon>
        <taxon>Botryosphaeriales</taxon>
        <taxon>Botryosphaeriaceae</taxon>
        <taxon>Lasiodiplodia</taxon>
    </lineage>
</organism>
<protein>
    <submittedName>
        <fullName evidence="2">Uncharacterized protein</fullName>
    </submittedName>
</protein>
<dbReference type="AlphaFoldDB" id="A0A5N5CZJ6"/>
<dbReference type="EMBL" id="VCHE01000122">
    <property type="protein sequence ID" value="KAB2570810.1"/>
    <property type="molecule type" value="Genomic_DNA"/>
</dbReference>
<comment type="caution">
    <text evidence="2">The sequence shown here is derived from an EMBL/GenBank/DDBJ whole genome shotgun (WGS) entry which is preliminary data.</text>
</comment>